<evidence type="ECO:0000313" key="2">
    <source>
        <dbReference type="Proteomes" id="UP001055879"/>
    </source>
</evidence>
<reference evidence="1 2" key="2">
    <citation type="journal article" date="2022" name="Mol. Ecol. Resour.">
        <title>The genomes of chicory, endive, great burdock and yacon provide insights into Asteraceae paleo-polyploidization history and plant inulin production.</title>
        <authorList>
            <person name="Fan W."/>
            <person name="Wang S."/>
            <person name="Wang H."/>
            <person name="Wang A."/>
            <person name="Jiang F."/>
            <person name="Liu H."/>
            <person name="Zhao H."/>
            <person name="Xu D."/>
            <person name="Zhang Y."/>
        </authorList>
    </citation>
    <scope>NUCLEOTIDE SEQUENCE [LARGE SCALE GENOMIC DNA]</scope>
    <source>
        <strain evidence="2">cv. Niubang</strain>
    </source>
</reference>
<comment type="caution">
    <text evidence="1">The sequence shown here is derived from an EMBL/GenBank/DDBJ whole genome shotgun (WGS) entry which is preliminary data.</text>
</comment>
<name>A0ACB8XP22_ARCLA</name>
<keyword evidence="2" id="KW-1185">Reference proteome</keyword>
<dbReference type="Proteomes" id="UP001055879">
    <property type="component" value="Linkage Group LG15"/>
</dbReference>
<evidence type="ECO:0000313" key="1">
    <source>
        <dbReference type="EMBL" id="KAI3672375.1"/>
    </source>
</evidence>
<proteinExistence type="predicted"/>
<gene>
    <name evidence="1" type="ORF">L6452_38461</name>
</gene>
<sequence length="87" mass="9862">MRGQGKKAGGFCPLSRTWSFLRTASGIFGSKSFLFVCSNTHTKHLQLCVRASSVIHSEDLNLLTLIYQGKLPWVMWNCRNLFFVHKG</sequence>
<protein>
    <submittedName>
        <fullName evidence="1">Uncharacterized protein</fullName>
    </submittedName>
</protein>
<reference evidence="2" key="1">
    <citation type="journal article" date="2022" name="Mol. Ecol. Resour.">
        <title>The genomes of chicory, endive, great burdock and yacon provide insights into Asteraceae palaeo-polyploidization history and plant inulin production.</title>
        <authorList>
            <person name="Fan W."/>
            <person name="Wang S."/>
            <person name="Wang H."/>
            <person name="Wang A."/>
            <person name="Jiang F."/>
            <person name="Liu H."/>
            <person name="Zhao H."/>
            <person name="Xu D."/>
            <person name="Zhang Y."/>
        </authorList>
    </citation>
    <scope>NUCLEOTIDE SEQUENCE [LARGE SCALE GENOMIC DNA]</scope>
    <source>
        <strain evidence="2">cv. Niubang</strain>
    </source>
</reference>
<accession>A0ACB8XP22</accession>
<dbReference type="EMBL" id="CM042061">
    <property type="protein sequence ID" value="KAI3672375.1"/>
    <property type="molecule type" value="Genomic_DNA"/>
</dbReference>
<organism evidence="1 2">
    <name type="scientific">Arctium lappa</name>
    <name type="common">Greater burdock</name>
    <name type="synonym">Lappa major</name>
    <dbReference type="NCBI Taxonomy" id="4217"/>
    <lineage>
        <taxon>Eukaryota</taxon>
        <taxon>Viridiplantae</taxon>
        <taxon>Streptophyta</taxon>
        <taxon>Embryophyta</taxon>
        <taxon>Tracheophyta</taxon>
        <taxon>Spermatophyta</taxon>
        <taxon>Magnoliopsida</taxon>
        <taxon>eudicotyledons</taxon>
        <taxon>Gunneridae</taxon>
        <taxon>Pentapetalae</taxon>
        <taxon>asterids</taxon>
        <taxon>campanulids</taxon>
        <taxon>Asterales</taxon>
        <taxon>Asteraceae</taxon>
        <taxon>Carduoideae</taxon>
        <taxon>Cardueae</taxon>
        <taxon>Arctiinae</taxon>
        <taxon>Arctium</taxon>
    </lineage>
</organism>